<keyword evidence="4" id="KW-0378">Hydrolase</keyword>
<evidence type="ECO:0000313" key="11">
    <source>
        <dbReference type="Proteomes" id="UP000255423"/>
    </source>
</evidence>
<dbReference type="SUPFAM" id="SSF75005">
    <property type="entry name" value="Arabinanase/levansucrase/invertase"/>
    <property type="match status" value="1"/>
</dbReference>
<dbReference type="InterPro" id="IPR006584">
    <property type="entry name" value="Cellulose-bd_IV"/>
</dbReference>
<protein>
    <submittedName>
        <fullName evidence="10">Carbohydrate binding module (Family 6)</fullName>
    </submittedName>
</protein>
<evidence type="ECO:0000256" key="7">
    <source>
        <dbReference type="SAM" id="MobiDB-lite"/>
    </source>
</evidence>
<dbReference type="CDD" id="cd04084">
    <property type="entry name" value="CBM6_xylanase-like"/>
    <property type="match status" value="1"/>
</dbReference>
<evidence type="ECO:0000256" key="8">
    <source>
        <dbReference type="SAM" id="SignalP"/>
    </source>
</evidence>
<feature type="domain" description="CBM6" evidence="9">
    <location>
        <begin position="350"/>
        <end position="488"/>
    </location>
</feature>
<dbReference type="PROSITE" id="PS51175">
    <property type="entry name" value="CBM6"/>
    <property type="match status" value="2"/>
</dbReference>
<dbReference type="Gene3D" id="2.60.120.260">
    <property type="entry name" value="Galactose-binding domain-like"/>
    <property type="match status" value="2"/>
</dbReference>
<dbReference type="Pfam" id="PF04616">
    <property type="entry name" value="Glyco_hydro_43"/>
    <property type="match status" value="1"/>
</dbReference>
<accession>A0A380S4Y0</accession>
<evidence type="ECO:0000256" key="2">
    <source>
        <dbReference type="ARBA" id="ARBA00022651"/>
    </source>
</evidence>
<dbReference type="InterPro" id="IPR006710">
    <property type="entry name" value="Glyco_hydro_43"/>
</dbReference>
<dbReference type="InterPro" id="IPR008979">
    <property type="entry name" value="Galactose-bd-like_sf"/>
</dbReference>
<dbReference type="Pfam" id="PF03422">
    <property type="entry name" value="CBM_6"/>
    <property type="match status" value="2"/>
</dbReference>
<dbReference type="PANTHER" id="PTHR43772:SF2">
    <property type="entry name" value="PUTATIVE (AFU_ORTHOLOGUE AFUA_2G04480)-RELATED"/>
    <property type="match status" value="1"/>
</dbReference>
<comment type="similarity">
    <text evidence="1">Belongs to the glycosyl hydrolase 43 family.</text>
</comment>
<keyword evidence="6" id="KW-0326">Glycosidase</keyword>
<dbReference type="SMART" id="SM00606">
    <property type="entry name" value="CBD_IV"/>
    <property type="match status" value="2"/>
</dbReference>
<evidence type="ECO:0000313" key="10">
    <source>
        <dbReference type="EMBL" id="SUQ24259.1"/>
    </source>
</evidence>
<keyword evidence="3 8" id="KW-0732">Signal</keyword>
<dbReference type="Proteomes" id="UP000255423">
    <property type="component" value="Unassembled WGS sequence"/>
</dbReference>
<feature type="signal peptide" evidence="8">
    <location>
        <begin position="1"/>
        <end position="22"/>
    </location>
</feature>
<dbReference type="GO" id="GO:0004553">
    <property type="term" value="F:hydrolase activity, hydrolyzing O-glycosyl compounds"/>
    <property type="evidence" value="ECO:0007669"/>
    <property type="project" value="InterPro"/>
</dbReference>
<keyword evidence="2" id="KW-0624">Polysaccharide degradation</keyword>
<dbReference type="InterPro" id="IPR005084">
    <property type="entry name" value="CBM6"/>
</dbReference>
<evidence type="ECO:0000256" key="6">
    <source>
        <dbReference type="ARBA" id="ARBA00023295"/>
    </source>
</evidence>
<feature type="region of interest" description="Disordered" evidence="7">
    <location>
        <begin position="516"/>
        <end position="547"/>
    </location>
</feature>
<evidence type="ECO:0000256" key="4">
    <source>
        <dbReference type="ARBA" id="ARBA00022801"/>
    </source>
</evidence>
<reference evidence="10 11" key="1">
    <citation type="submission" date="2017-08" db="EMBL/GenBank/DDBJ databases">
        <authorList>
            <person name="de Groot N.N."/>
        </authorList>
    </citation>
    <scope>NUCLEOTIDE SEQUENCE [LARGE SCALE GENOMIC DNA]</scope>
    <source>
        <strain evidence="10 11">HM2</strain>
    </source>
</reference>
<dbReference type="AlphaFoldDB" id="A0A380S4Y0"/>
<feature type="compositionally biased region" description="Basic and acidic residues" evidence="7">
    <location>
        <begin position="526"/>
        <end position="547"/>
    </location>
</feature>
<evidence type="ECO:0000259" key="9">
    <source>
        <dbReference type="PROSITE" id="PS51175"/>
    </source>
</evidence>
<keyword evidence="2" id="KW-0858">Xylan degradation</keyword>
<dbReference type="Gene3D" id="2.115.10.20">
    <property type="entry name" value="Glycosyl hydrolase domain, family 43"/>
    <property type="match status" value="1"/>
</dbReference>
<sequence>MKLLKKVTMFGLLAGFGVSALADNPISTYHYLADPGAAADDDYFYIITDSDDPAPYNSNGYKIYALYAFRSRDMQNWTDYGIIYDARKVSGINDIWASGIAVHNGTFYIVFPDGGGGGIGYIKAPAIEGPWTNAVGQGKDKLVGGRGIIGCDGVSWCFDPGIFIDDDGTTYVTWGGGESTSRPNTDNFDIVKLNDAKNAPVGNGSHVKVNNLPTRKMLEASYIHKHKGTYYFSYSTGWQQGAPTIDYGISNNVMGPYTWKGTILGDPSMNGRSINGNNNHHGIAEFKGHSYVVYHDRRIAKGHNGLEIIPADDGKAKPNEGYHRSVSVDEMFYNADGTIQTVKVTDEGPAQIENFDPYDWYPALTSSKQKGIRSRSNFVQGKAAEHVLLPLSSKESWLRVSGVDFGTAATGFTVEAASAADNNKIEIRTGSATGTLAGTCTLKNTGNKNTYAENKCEVEGLKGIVKQLFLVFKGDRDSTMAIKAWGFEGSGTTPPEPQKPFSGKAWDIPGKIEMENFDIPGSGRGSEIKSYSENDSEDHGVENGGKSYREDTGVDIYKKATGYVVGYNQSGEWLEYTVNVKDAGDYTMFASVATDNSTASFTLSIDGKSVAEVPVAGDSWDDFIKVKANVTLPAGEHILRFAITGDWFDIDYMQFAAGKNAKDPDDETIGIKGFRVLGADAVANFDVFDLTGKKVSSFTARNIHEAKKLWRENPQSRNVQGVCIIRNRHNGAVARVRTTR</sequence>
<evidence type="ECO:0000256" key="5">
    <source>
        <dbReference type="ARBA" id="ARBA00023277"/>
    </source>
</evidence>
<dbReference type="SUPFAM" id="SSF49785">
    <property type="entry name" value="Galactose-binding domain-like"/>
    <property type="match status" value="2"/>
</dbReference>
<name>A0A380S4Y0_FIBSU</name>
<dbReference type="EMBL" id="UHJL01000002">
    <property type="protein sequence ID" value="SUQ24259.1"/>
    <property type="molecule type" value="Genomic_DNA"/>
</dbReference>
<dbReference type="InterPro" id="IPR052176">
    <property type="entry name" value="Glycosyl_Hydrlase_43_Enz"/>
</dbReference>
<dbReference type="RefSeq" id="WP_109572800.1">
    <property type="nucleotide sequence ID" value="NZ_UHJL01000002.1"/>
</dbReference>
<dbReference type="GO" id="GO:0045493">
    <property type="term" value="P:xylan catabolic process"/>
    <property type="evidence" value="ECO:0007669"/>
    <property type="project" value="UniProtKB-KW"/>
</dbReference>
<dbReference type="InterPro" id="IPR023296">
    <property type="entry name" value="Glyco_hydro_beta-prop_sf"/>
</dbReference>
<feature type="domain" description="CBM6" evidence="9">
    <location>
        <begin position="532"/>
        <end position="656"/>
    </location>
</feature>
<proteinExistence type="inferred from homology"/>
<evidence type="ECO:0000256" key="1">
    <source>
        <dbReference type="ARBA" id="ARBA00009865"/>
    </source>
</evidence>
<evidence type="ECO:0000256" key="3">
    <source>
        <dbReference type="ARBA" id="ARBA00022729"/>
    </source>
</evidence>
<dbReference type="GO" id="GO:0030246">
    <property type="term" value="F:carbohydrate binding"/>
    <property type="evidence" value="ECO:0007669"/>
    <property type="project" value="InterPro"/>
</dbReference>
<feature type="chain" id="PRO_5016640869" evidence="8">
    <location>
        <begin position="23"/>
        <end position="740"/>
    </location>
</feature>
<dbReference type="CDD" id="cd04080">
    <property type="entry name" value="CBM6_cellulase-like"/>
    <property type="match status" value="1"/>
</dbReference>
<organism evidence="10 11">
    <name type="scientific">Fibrobacter succinogenes</name>
    <name type="common">Bacteroides succinogenes</name>
    <dbReference type="NCBI Taxonomy" id="833"/>
    <lineage>
        <taxon>Bacteria</taxon>
        <taxon>Pseudomonadati</taxon>
        <taxon>Fibrobacterota</taxon>
        <taxon>Fibrobacteria</taxon>
        <taxon>Fibrobacterales</taxon>
        <taxon>Fibrobacteraceae</taxon>
        <taxon>Fibrobacter</taxon>
    </lineage>
</organism>
<dbReference type="PANTHER" id="PTHR43772">
    <property type="entry name" value="ENDO-1,4-BETA-XYLANASE"/>
    <property type="match status" value="1"/>
</dbReference>
<gene>
    <name evidence="10" type="ORF">SAMN05661053_1654</name>
</gene>
<keyword evidence="5" id="KW-0119">Carbohydrate metabolism</keyword>